<protein>
    <recommendedName>
        <fullName evidence="1">Rhodanese domain-containing protein</fullName>
    </recommendedName>
</protein>
<dbReference type="Pfam" id="PF00581">
    <property type="entry name" value="Rhodanese"/>
    <property type="match status" value="1"/>
</dbReference>
<dbReference type="Proteomes" id="UP000767238">
    <property type="component" value="Unassembled WGS sequence"/>
</dbReference>
<comment type="caution">
    <text evidence="2">The sequence shown here is derived from an EMBL/GenBank/DDBJ whole genome shotgun (WGS) entry which is preliminary data.</text>
</comment>
<dbReference type="GO" id="GO:0004725">
    <property type="term" value="F:protein tyrosine phosphatase activity"/>
    <property type="evidence" value="ECO:0007669"/>
    <property type="project" value="TreeGrafter"/>
</dbReference>
<dbReference type="GO" id="GO:0005634">
    <property type="term" value="C:nucleus"/>
    <property type="evidence" value="ECO:0007669"/>
    <property type="project" value="TreeGrafter"/>
</dbReference>
<dbReference type="EMBL" id="JAHFYH010000156">
    <property type="protein sequence ID" value="KAH0210815.1"/>
    <property type="molecule type" value="Genomic_DNA"/>
</dbReference>
<sequence length="155" mass="17256">MAEATLAKATTWYAAYPEAKSNPATIARSDLLDMMETGKRPGVDFILIDLRRADHEGGTISGSINLPAQSLYPTIPTLYAMFKAARIPKIIWYCGSSRGRGTRAAAWFADYLNDCHDDRELMESVVLLEGIKGWTGAGDEYIAKMQEYDPEIWTK</sequence>
<reference evidence="2" key="2">
    <citation type="submission" date="2021-08" db="EMBL/GenBank/DDBJ databases">
        <authorList>
            <person name="Gostincar C."/>
            <person name="Sun X."/>
            <person name="Song Z."/>
            <person name="Gunde-Cimerman N."/>
        </authorList>
    </citation>
    <scope>NUCLEOTIDE SEQUENCE</scope>
    <source>
        <strain evidence="2">EXF-8016</strain>
    </source>
</reference>
<reference evidence="2" key="1">
    <citation type="journal article" date="2021" name="J Fungi (Basel)">
        <title>Virulence traits and population genomics of the black yeast Aureobasidium melanogenum.</title>
        <authorList>
            <person name="Cernosa A."/>
            <person name="Sun X."/>
            <person name="Gostincar C."/>
            <person name="Fang C."/>
            <person name="Gunde-Cimerman N."/>
            <person name="Song Z."/>
        </authorList>
    </citation>
    <scope>NUCLEOTIDE SEQUENCE</scope>
    <source>
        <strain evidence="2">EXF-8016</strain>
    </source>
</reference>
<dbReference type="AlphaFoldDB" id="A0A9P8G5X5"/>
<evidence type="ECO:0000259" key="1">
    <source>
        <dbReference type="PROSITE" id="PS50206"/>
    </source>
</evidence>
<dbReference type="PANTHER" id="PTHR10828">
    <property type="entry name" value="M-PHASE INDUCER PHOSPHATASE DUAL SPECIFICITY PHOSPHATASE CDC25"/>
    <property type="match status" value="1"/>
</dbReference>
<dbReference type="PROSITE" id="PS50206">
    <property type="entry name" value="RHODANESE_3"/>
    <property type="match status" value="1"/>
</dbReference>
<dbReference type="GO" id="GO:0005737">
    <property type="term" value="C:cytoplasm"/>
    <property type="evidence" value="ECO:0007669"/>
    <property type="project" value="TreeGrafter"/>
</dbReference>
<evidence type="ECO:0000313" key="2">
    <source>
        <dbReference type="EMBL" id="KAH0210815.1"/>
    </source>
</evidence>
<dbReference type="PANTHER" id="PTHR10828:SF50">
    <property type="entry name" value="REDUCTASE (ARC2), PUTATIVE (AFU_ORTHOLOGUE AFUA_6G13400)-RELATED"/>
    <property type="match status" value="1"/>
</dbReference>
<organism evidence="2 3">
    <name type="scientific">Aureobasidium melanogenum</name>
    <name type="common">Aureobasidium pullulans var. melanogenum</name>
    <dbReference type="NCBI Taxonomy" id="46634"/>
    <lineage>
        <taxon>Eukaryota</taxon>
        <taxon>Fungi</taxon>
        <taxon>Dikarya</taxon>
        <taxon>Ascomycota</taxon>
        <taxon>Pezizomycotina</taxon>
        <taxon>Dothideomycetes</taxon>
        <taxon>Dothideomycetidae</taxon>
        <taxon>Dothideales</taxon>
        <taxon>Saccotheciaceae</taxon>
        <taxon>Aureobasidium</taxon>
    </lineage>
</organism>
<accession>A0A9P8G5X5</accession>
<dbReference type="SUPFAM" id="SSF52821">
    <property type="entry name" value="Rhodanese/Cell cycle control phosphatase"/>
    <property type="match status" value="1"/>
</dbReference>
<dbReference type="InterPro" id="IPR036873">
    <property type="entry name" value="Rhodanese-like_dom_sf"/>
</dbReference>
<name>A0A9P8G5X5_AURME</name>
<feature type="non-terminal residue" evidence="2">
    <location>
        <position position="155"/>
    </location>
</feature>
<dbReference type="InterPro" id="IPR001763">
    <property type="entry name" value="Rhodanese-like_dom"/>
</dbReference>
<dbReference type="Gene3D" id="3.40.250.10">
    <property type="entry name" value="Rhodanese-like domain"/>
    <property type="match status" value="1"/>
</dbReference>
<evidence type="ECO:0000313" key="3">
    <source>
        <dbReference type="Proteomes" id="UP000767238"/>
    </source>
</evidence>
<proteinExistence type="predicted"/>
<feature type="domain" description="Rhodanese" evidence="1">
    <location>
        <begin position="41"/>
        <end position="143"/>
    </location>
</feature>
<gene>
    <name evidence="2" type="ORF">KCV03_g9926</name>
</gene>